<organism evidence="1 2">
    <name type="scientific">Actinidia rufa</name>
    <dbReference type="NCBI Taxonomy" id="165716"/>
    <lineage>
        <taxon>Eukaryota</taxon>
        <taxon>Viridiplantae</taxon>
        <taxon>Streptophyta</taxon>
        <taxon>Embryophyta</taxon>
        <taxon>Tracheophyta</taxon>
        <taxon>Spermatophyta</taxon>
        <taxon>Magnoliopsida</taxon>
        <taxon>eudicotyledons</taxon>
        <taxon>Gunneridae</taxon>
        <taxon>Pentapetalae</taxon>
        <taxon>asterids</taxon>
        <taxon>Ericales</taxon>
        <taxon>Actinidiaceae</taxon>
        <taxon>Actinidia</taxon>
    </lineage>
</organism>
<accession>A0A7J0G1J5</accession>
<sequence length="89" mass="10667">MRGGRSLDLVEGYGWWWWVKVDEGRRVMDGKRRIAWARQSMVTMMRRFANCYWLRVEAPASCAGLRFRVWFSFQKLDEGEDSLVILKVY</sequence>
<name>A0A7J0G1J5_9ERIC</name>
<evidence type="ECO:0000313" key="2">
    <source>
        <dbReference type="Proteomes" id="UP000585474"/>
    </source>
</evidence>
<dbReference type="EMBL" id="BJWL01000017">
    <property type="protein sequence ID" value="GFZ04654.1"/>
    <property type="molecule type" value="Genomic_DNA"/>
</dbReference>
<dbReference type="AlphaFoldDB" id="A0A7J0G1J5"/>
<reference evidence="1 2" key="1">
    <citation type="submission" date="2019-07" db="EMBL/GenBank/DDBJ databases">
        <title>De Novo Assembly of kiwifruit Actinidia rufa.</title>
        <authorList>
            <person name="Sugita-Konishi S."/>
            <person name="Sato K."/>
            <person name="Mori E."/>
            <person name="Abe Y."/>
            <person name="Kisaki G."/>
            <person name="Hamano K."/>
            <person name="Suezawa K."/>
            <person name="Otani M."/>
            <person name="Fukuda T."/>
            <person name="Manabe T."/>
            <person name="Gomi K."/>
            <person name="Tabuchi M."/>
            <person name="Akimitsu K."/>
            <person name="Kataoka I."/>
        </authorList>
    </citation>
    <scope>NUCLEOTIDE SEQUENCE [LARGE SCALE GENOMIC DNA]</scope>
    <source>
        <strain evidence="2">cv. Fuchu</strain>
    </source>
</reference>
<comment type="caution">
    <text evidence="1">The sequence shown here is derived from an EMBL/GenBank/DDBJ whole genome shotgun (WGS) entry which is preliminary data.</text>
</comment>
<keyword evidence="2" id="KW-1185">Reference proteome</keyword>
<proteinExistence type="predicted"/>
<protein>
    <submittedName>
        <fullName evidence="1">Uncharacterized protein</fullName>
    </submittedName>
</protein>
<gene>
    <name evidence="1" type="ORF">Acr_17g0002260</name>
</gene>
<dbReference type="Proteomes" id="UP000585474">
    <property type="component" value="Unassembled WGS sequence"/>
</dbReference>
<evidence type="ECO:0000313" key="1">
    <source>
        <dbReference type="EMBL" id="GFZ04654.1"/>
    </source>
</evidence>